<dbReference type="Proteomes" id="UP000525652">
    <property type="component" value="Unassembled WGS sequence"/>
</dbReference>
<dbReference type="SUPFAM" id="SSF53756">
    <property type="entry name" value="UDP-Glycosyltransferase/glycogen phosphorylase"/>
    <property type="match status" value="1"/>
</dbReference>
<dbReference type="Pfam" id="PF13692">
    <property type="entry name" value="Glyco_trans_1_4"/>
    <property type="match status" value="1"/>
</dbReference>
<keyword evidence="2" id="KW-0808">Transferase</keyword>
<sequence>MKVLHLSTFDRINGASIAAYRLHRSLIESGVNSAMWVQNKVTSDPTVFGPRKGAGKYWSLARPWLDRMALLPAKAFRDSYSSPSWLPRWDLGPMKEWKPDVIHLHWVQGGFVPIGLLPKLATHMGRSIPVCWTFHDEWAFSGLRHYPPFPREENLSSLYQRWEEKIRARKTKSYEGLNLTAVAPSRWMAERAQASSVWSGHQTEVLPNPIDTSVFHPVDRQVARRLLKLPQDQRLVLFGSEAGAGDPRKGFDLLRQACRTLADSGNRFGLVCFGNGSPGDLGDIPCHSLGWLHDDASLALAYSAADIVVLPSRQDNLPNTGVEALACGRPVVTFAIGGIPDIVDDGESGFLCPEEDAVALEGAIRKLLEDYDLRIRMGKTARESAERRFSTEVVVPSFIELYKGLIG</sequence>
<evidence type="ECO:0000313" key="2">
    <source>
        <dbReference type="EMBL" id="MBC2601103.1"/>
    </source>
</evidence>
<protein>
    <submittedName>
        <fullName evidence="2">Glycosyltransferase</fullName>
    </submittedName>
</protein>
<proteinExistence type="predicted"/>
<feature type="domain" description="Glycosyltransferase subfamily 4-like N-terminal" evidence="1">
    <location>
        <begin position="12"/>
        <end position="213"/>
    </location>
</feature>
<dbReference type="InterPro" id="IPR050194">
    <property type="entry name" value="Glycosyltransferase_grp1"/>
</dbReference>
<dbReference type="EMBL" id="JACHVA010000046">
    <property type="protein sequence ID" value="MBC2601103.1"/>
    <property type="molecule type" value="Genomic_DNA"/>
</dbReference>
<name>A0A7X1AW57_9BACT</name>
<keyword evidence="3" id="KW-1185">Reference proteome</keyword>
<dbReference type="PANTHER" id="PTHR45947">
    <property type="entry name" value="SULFOQUINOVOSYL TRANSFERASE SQD2"/>
    <property type="match status" value="1"/>
</dbReference>
<dbReference type="AlphaFoldDB" id="A0A7X1AW57"/>
<dbReference type="PANTHER" id="PTHR45947:SF3">
    <property type="entry name" value="SULFOQUINOVOSYL TRANSFERASE SQD2"/>
    <property type="match status" value="1"/>
</dbReference>
<organism evidence="2 3">
    <name type="scientific">Puniceicoccus vermicola</name>
    <dbReference type="NCBI Taxonomy" id="388746"/>
    <lineage>
        <taxon>Bacteria</taxon>
        <taxon>Pseudomonadati</taxon>
        <taxon>Verrucomicrobiota</taxon>
        <taxon>Opitutia</taxon>
        <taxon>Puniceicoccales</taxon>
        <taxon>Puniceicoccaceae</taxon>
        <taxon>Puniceicoccus</taxon>
    </lineage>
</organism>
<dbReference type="GO" id="GO:0016757">
    <property type="term" value="F:glycosyltransferase activity"/>
    <property type="evidence" value="ECO:0007669"/>
    <property type="project" value="UniProtKB-ARBA"/>
</dbReference>
<evidence type="ECO:0000259" key="1">
    <source>
        <dbReference type="Pfam" id="PF13439"/>
    </source>
</evidence>
<reference evidence="2 3" key="1">
    <citation type="submission" date="2020-07" db="EMBL/GenBank/DDBJ databases">
        <authorList>
            <person name="Feng X."/>
        </authorList>
    </citation>
    <scope>NUCLEOTIDE SEQUENCE [LARGE SCALE GENOMIC DNA]</scope>
    <source>
        <strain evidence="2 3">JCM14086</strain>
    </source>
</reference>
<gene>
    <name evidence="2" type="ORF">H5P30_04835</name>
</gene>
<dbReference type="RefSeq" id="WP_185691828.1">
    <property type="nucleotide sequence ID" value="NZ_JACHVA010000046.1"/>
</dbReference>
<dbReference type="Pfam" id="PF13439">
    <property type="entry name" value="Glyco_transf_4"/>
    <property type="match status" value="1"/>
</dbReference>
<evidence type="ECO:0000313" key="3">
    <source>
        <dbReference type="Proteomes" id="UP000525652"/>
    </source>
</evidence>
<accession>A0A7X1AW57</accession>
<comment type="caution">
    <text evidence="2">The sequence shown here is derived from an EMBL/GenBank/DDBJ whole genome shotgun (WGS) entry which is preliminary data.</text>
</comment>
<dbReference type="InterPro" id="IPR028098">
    <property type="entry name" value="Glyco_trans_4-like_N"/>
</dbReference>
<dbReference type="Gene3D" id="3.40.50.2000">
    <property type="entry name" value="Glycogen Phosphorylase B"/>
    <property type="match status" value="2"/>
</dbReference>